<accession>A0AAU9IS91</accession>
<reference evidence="2" key="1">
    <citation type="submission" date="2021-09" db="EMBL/GenBank/DDBJ databases">
        <authorList>
            <consortium name="AG Swart"/>
            <person name="Singh M."/>
            <person name="Singh A."/>
            <person name="Seah K."/>
            <person name="Emmerich C."/>
        </authorList>
    </citation>
    <scope>NUCLEOTIDE SEQUENCE</scope>
    <source>
        <strain evidence="2">ATCC30299</strain>
    </source>
</reference>
<organism evidence="2 3">
    <name type="scientific">Blepharisma stoltei</name>
    <dbReference type="NCBI Taxonomy" id="1481888"/>
    <lineage>
        <taxon>Eukaryota</taxon>
        <taxon>Sar</taxon>
        <taxon>Alveolata</taxon>
        <taxon>Ciliophora</taxon>
        <taxon>Postciliodesmatophora</taxon>
        <taxon>Heterotrichea</taxon>
        <taxon>Heterotrichida</taxon>
        <taxon>Blepharismidae</taxon>
        <taxon>Blepharisma</taxon>
    </lineage>
</organism>
<evidence type="ECO:0000313" key="2">
    <source>
        <dbReference type="EMBL" id="CAG9315998.1"/>
    </source>
</evidence>
<sequence>MIMKKIALLLLISLYIEAYSIRLPSRHKNKCQTDLDCPVLDCLTYPCDTFVCENRKCVVRSTKEICVIGGCSGQLCVSYYENGSSTCEWKPVYGCYSEYGNCSLIDGKCQWEPTEELKACINDRGQAKLEY</sequence>
<feature type="signal peptide" evidence="1">
    <location>
        <begin position="1"/>
        <end position="18"/>
    </location>
</feature>
<name>A0AAU9IS91_9CILI</name>
<dbReference type="AlphaFoldDB" id="A0AAU9IS91"/>
<keyword evidence="1" id="KW-0732">Signal</keyword>
<comment type="caution">
    <text evidence="2">The sequence shown here is derived from an EMBL/GenBank/DDBJ whole genome shotgun (WGS) entry which is preliminary data.</text>
</comment>
<dbReference type="Proteomes" id="UP001162131">
    <property type="component" value="Unassembled WGS sequence"/>
</dbReference>
<proteinExistence type="predicted"/>
<protein>
    <submittedName>
        <fullName evidence="2">Uncharacterized protein</fullName>
    </submittedName>
</protein>
<gene>
    <name evidence="2" type="ORF">BSTOLATCC_MIC14739</name>
</gene>
<feature type="chain" id="PRO_5043336497" evidence="1">
    <location>
        <begin position="19"/>
        <end position="131"/>
    </location>
</feature>
<evidence type="ECO:0000313" key="3">
    <source>
        <dbReference type="Proteomes" id="UP001162131"/>
    </source>
</evidence>
<keyword evidence="3" id="KW-1185">Reference proteome</keyword>
<dbReference type="EMBL" id="CAJZBQ010000014">
    <property type="protein sequence ID" value="CAG9315998.1"/>
    <property type="molecule type" value="Genomic_DNA"/>
</dbReference>
<evidence type="ECO:0000256" key="1">
    <source>
        <dbReference type="SAM" id="SignalP"/>
    </source>
</evidence>